<keyword evidence="4" id="KW-0119">Carbohydrate metabolism</keyword>
<accession>A0A7M4D960</accession>
<organism evidence="9 12">
    <name type="scientific">Labilibaculum euxinus</name>
    <dbReference type="NCBI Taxonomy" id="2686357"/>
    <lineage>
        <taxon>Bacteria</taxon>
        <taxon>Pseudomonadati</taxon>
        <taxon>Bacteroidota</taxon>
        <taxon>Bacteroidia</taxon>
        <taxon>Marinilabiliales</taxon>
        <taxon>Marinifilaceae</taxon>
        <taxon>Labilibaculum</taxon>
    </lineage>
</organism>
<evidence type="ECO:0000256" key="5">
    <source>
        <dbReference type="PIRSR" id="PIRSR038994-1"/>
    </source>
</evidence>
<dbReference type="AlphaFoldDB" id="A0A7M4D960"/>
<evidence type="ECO:0000256" key="2">
    <source>
        <dbReference type="ARBA" id="ARBA00022723"/>
    </source>
</evidence>
<dbReference type="RefSeq" id="WP_156196658.1">
    <property type="nucleotide sequence ID" value="NZ_QTZN02000042.1"/>
</dbReference>
<proteinExistence type="inferred from homology"/>
<reference evidence="9 12" key="2">
    <citation type="submission" date="2019-12" db="EMBL/GenBank/DDBJ databases">
        <title>Draft genome sequence of Labilibaculum sp. strain 44 isolated from deep waters of Black Sea.</title>
        <authorList>
            <person name="Yadav S."/>
            <person name="Villanueva L."/>
        </authorList>
    </citation>
    <scope>NUCLEOTIDE SEQUENCE [LARGE SCALE GENOMIC DNA]</scope>
    <source>
        <strain evidence="9 12">44</strain>
    </source>
</reference>
<keyword evidence="3 4" id="KW-0378">Hydrolase</keyword>
<dbReference type="Gene3D" id="3.20.20.140">
    <property type="entry name" value="Metal-dependent hydrolases"/>
    <property type="match status" value="1"/>
</dbReference>
<evidence type="ECO:0000313" key="12">
    <source>
        <dbReference type="Proteomes" id="UP000462449"/>
    </source>
</evidence>
<dbReference type="GO" id="GO:0006046">
    <property type="term" value="P:N-acetylglucosamine catabolic process"/>
    <property type="evidence" value="ECO:0007669"/>
    <property type="project" value="TreeGrafter"/>
</dbReference>
<dbReference type="Proteomes" id="UP000462449">
    <property type="component" value="Unassembled WGS sequence"/>
</dbReference>
<feature type="binding site" evidence="6">
    <location>
        <position position="244"/>
    </location>
    <ligand>
        <name>substrate</name>
    </ligand>
</feature>
<dbReference type="PANTHER" id="PTHR11113:SF14">
    <property type="entry name" value="N-ACETYLGLUCOSAMINE-6-PHOSPHATE DEACETYLASE"/>
    <property type="match status" value="1"/>
</dbReference>
<evidence type="ECO:0000256" key="7">
    <source>
        <dbReference type="PIRSR" id="PIRSR038994-3"/>
    </source>
</evidence>
<evidence type="ECO:0000313" key="11">
    <source>
        <dbReference type="Proteomes" id="UP000285951"/>
    </source>
</evidence>
<evidence type="ECO:0000256" key="6">
    <source>
        <dbReference type="PIRSR" id="PIRSR038994-2"/>
    </source>
</evidence>
<dbReference type="GO" id="GO:0046872">
    <property type="term" value="F:metal ion binding"/>
    <property type="evidence" value="ECO:0007669"/>
    <property type="project" value="UniProtKB-KW"/>
</dbReference>
<dbReference type="InterPro" id="IPR006680">
    <property type="entry name" value="Amidohydro-rel"/>
</dbReference>
<comment type="cofactor">
    <cofactor evidence="7">
        <name>a divalent metal cation</name>
        <dbReference type="ChEBI" id="CHEBI:60240"/>
    </cofactor>
    <text evidence="7">Binds 1 divalent metal cation per subunit.</text>
</comment>
<feature type="binding site" evidence="6">
    <location>
        <begin position="212"/>
        <end position="213"/>
    </location>
    <ligand>
        <name>substrate</name>
    </ligand>
</feature>
<name>A0A7M4D960_9BACT</name>
<sequence length="384" mass="41982">MHVEGLDYQSGKPIRLGIKDGKIADVVYLLKAKKYLPVIAPGLVDLQVNGYGGVDFNTTQLMASDVNRVVQMLAKQGVTTFFPTLITNTDDSIRKALATIVLACKTYPEAASAIGGIHLEGPFISKEDGARGAHDPQLVQKPDWELFQQWQTVAEEKIKIITLSPEWTGSDEFIARCTKSGVVVSIGHTAATPEQIDRAVKAGGRLSTHLGNGTHLMLPRHPNYIWEQLAQDKLWTSVIADGFHLPDSFLKIIFKVKSETAILISDCTYFAGLNPGTYNSHIGGEVMLSPEGRLSLANQPNLLAGSAQSLLWCVNQVVRKNLLSLKDAWNKASLKPLEVLTGKSQSVFKAGEPANLVLFEQKQTEINILQTILSGEIVYLHSDD</sequence>
<comment type="caution">
    <text evidence="9">The sequence shown here is derived from an EMBL/GenBank/DDBJ whole genome shotgun (WGS) entry which is preliminary data.</text>
</comment>
<feature type="binding site" evidence="6">
    <location>
        <position position="133"/>
    </location>
    <ligand>
        <name>substrate</name>
    </ligand>
</feature>
<feature type="active site" description="Proton donor/acceptor" evidence="5">
    <location>
        <position position="266"/>
    </location>
</feature>
<feature type="binding site" evidence="7">
    <location>
        <position position="209"/>
    </location>
    <ligand>
        <name>Zn(2+)</name>
        <dbReference type="ChEBI" id="CHEBI:29105"/>
    </ligand>
</feature>
<feature type="binding site" evidence="6">
    <location>
        <begin position="303"/>
        <end position="305"/>
    </location>
    <ligand>
        <name>substrate</name>
    </ligand>
</feature>
<dbReference type="GO" id="GO:0008448">
    <property type="term" value="F:N-acetylglucosamine-6-phosphate deacetylase activity"/>
    <property type="evidence" value="ECO:0007669"/>
    <property type="project" value="InterPro"/>
</dbReference>
<evidence type="ECO:0000256" key="4">
    <source>
        <dbReference type="PIRNR" id="PIRNR038994"/>
    </source>
</evidence>
<reference evidence="10 11" key="1">
    <citation type="submission" date="2019-11" db="EMBL/GenBank/DDBJ databases">
        <title>Draft genome sequence of Labilibaculum sp. strain SYP isolated from Black Sea.</title>
        <authorList>
            <person name="Yadav S."/>
            <person name="Villanueva L."/>
        </authorList>
    </citation>
    <scope>NUCLEOTIDE SEQUENCE [LARGE SCALE GENOMIC DNA]</scope>
    <source>
        <strain evidence="10 11">44</strain>
    </source>
</reference>
<protein>
    <submittedName>
        <fullName evidence="9">Amidohydrolase family protein</fullName>
    </submittedName>
</protein>
<dbReference type="InterPro" id="IPR032466">
    <property type="entry name" value="Metal_Hydrolase"/>
</dbReference>
<dbReference type="SUPFAM" id="SSF51556">
    <property type="entry name" value="Metallo-dependent hydrolases"/>
    <property type="match status" value="1"/>
</dbReference>
<evidence type="ECO:0000313" key="9">
    <source>
        <dbReference type="EMBL" id="MUP39189.1"/>
    </source>
</evidence>
<keyword evidence="11" id="KW-1185">Reference proteome</keyword>
<feature type="binding site" evidence="7">
    <location>
        <position position="120"/>
    </location>
    <ligand>
        <name>Zn(2+)</name>
        <dbReference type="ChEBI" id="CHEBI:29105"/>
    </ligand>
</feature>
<dbReference type="PIRSF" id="PIRSF038994">
    <property type="entry name" value="NagA"/>
    <property type="match status" value="1"/>
</dbReference>
<dbReference type="Pfam" id="PF01979">
    <property type="entry name" value="Amidohydro_1"/>
    <property type="match status" value="1"/>
</dbReference>
<evidence type="ECO:0000259" key="8">
    <source>
        <dbReference type="Pfam" id="PF01979"/>
    </source>
</evidence>
<feature type="domain" description="Amidohydrolase-related" evidence="8">
    <location>
        <begin position="39"/>
        <end position="378"/>
    </location>
</feature>
<dbReference type="PANTHER" id="PTHR11113">
    <property type="entry name" value="N-ACETYLGLUCOSAMINE-6-PHOSPHATE DEACETYLASE"/>
    <property type="match status" value="1"/>
</dbReference>
<keyword evidence="2 7" id="KW-0479">Metal-binding</keyword>
<dbReference type="EMBL" id="WOTW01000042">
    <property type="protein sequence ID" value="MUP39189.1"/>
    <property type="molecule type" value="Genomic_DNA"/>
</dbReference>
<dbReference type="EMBL" id="QTZN02000042">
    <property type="protein sequence ID" value="MVB08394.1"/>
    <property type="molecule type" value="Genomic_DNA"/>
</dbReference>
<gene>
    <name evidence="10" type="ORF">DWB62_015320</name>
    <name evidence="9" type="ORF">GNY23_15320</name>
</gene>
<dbReference type="Proteomes" id="UP000285951">
    <property type="component" value="Unassembled WGS sequence"/>
</dbReference>
<evidence type="ECO:0000313" key="10">
    <source>
        <dbReference type="EMBL" id="MVB08394.1"/>
    </source>
</evidence>
<feature type="binding site" evidence="7">
    <location>
        <position position="188"/>
    </location>
    <ligand>
        <name>Zn(2+)</name>
        <dbReference type="ChEBI" id="CHEBI:29105"/>
    </ligand>
</feature>
<dbReference type="OrthoDB" id="9776488at2"/>
<evidence type="ECO:0000256" key="1">
    <source>
        <dbReference type="ARBA" id="ARBA00010716"/>
    </source>
</evidence>
<feature type="binding site" evidence="6">
    <location>
        <position position="220"/>
    </location>
    <ligand>
        <name>substrate</name>
    </ligand>
</feature>
<dbReference type="InterPro" id="IPR003764">
    <property type="entry name" value="GlcNAc_6-P_deAcase"/>
</dbReference>
<comment type="similarity">
    <text evidence="1 4">Belongs to the metallo-dependent hydrolases superfamily. NagA family.</text>
</comment>
<evidence type="ECO:0000256" key="3">
    <source>
        <dbReference type="ARBA" id="ARBA00022801"/>
    </source>
</evidence>